<name>G5GRQ5_9FIRM</name>
<evidence type="ECO:0000313" key="9">
    <source>
        <dbReference type="Proteomes" id="UP000004129"/>
    </source>
</evidence>
<evidence type="ECO:0000256" key="5">
    <source>
        <dbReference type="ARBA" id="ARBA00022692"/>
    </source>
</evidence>
<organism evidence="8 9">
    <name type="scientific">Selenomonas infelix ATCC 43532</name>
    <dbReference type="NCBI Taxonomy" id="679201"/>
    <lineage>
        <taxon>Bacteria</taxon>
        <taxon>Bacillati</taxon>
        <taxon>Bacillota</taxon>
        <taxon>Negativicutes</taxon>
        <taxon>Selenomonadales</taxon>
        <taxon>Selenomonadaceae</taxon>
        <taxon>Selenomonas</taxon>
    </lineage>
</organism>
<dbReference type="GO" id="GO:0009279">
    <property type="term" value="C:cell outer membrane"/>
    <property type="evidence" value="ECO:0007669"/>
    <property type="project" value="UniProtKB-SubCell"/>
</dbReference>
<dbReference type="HOGENOM" id="CLU_012817_10_6_9"/>
<dbReference type="GO" id="GO:1990281">
    <property type="term" value="C:efflux pump complex"/>
    <property type="evidence" value="ECO:0007669"/>
    <property type="project" value="TreeGrafter"/>
</dbReference>
<keyword evidence="7" id="KW-0998">Cell outer membrane</keyword>
<dbReference type="Gene3D" id="1.20.1600.10">
    <property type="entry name" value="Outer membrane efflux proteins (OEP)"/>
    <property type="match status" value="1"/>
</dbReference>
<sequence>MGAVLYGRISYMVEEDFMYHKGRGRRTFAVLALSTALFLPLHANAMSLTLADAIRMALAANTGLRVTQTGERSADATLKQVRGRNSIAAEASDTLRTSKTRDEDAQASNALSLSARLPLYSGGANEANIAAGELGARAARLTTERAREDLKYEVTAAYWDAVEAGKKIEVQRDTVNKYDAHLKNVTALYEAGAQAKIDVLRSSVELSNARQELIRAGNTYEVSLAALRNLLNISRTEPLTLTSDVAYQPFETTMENCISYANRSRLDLAEERMKVQQKELAVKSARAGKKPSVSLTLGTGLSSQFQPRHDTSSDVSASVGVSWNIFDSGVTRGAIEAAEAERDIALLTLKKAEETIDLNLRKAYLNMREAEQRFTATGDAVRQAREDYHIANERYRAGEGILLDIIDAQTALAAAETNAISARYDYARYRAQVENLMGTELTDSERAAAERLPAVTAEERAAAQAAYIEGGTDAAAKAVK</sequence>
<dbReference type="STRING" id="679201.HMPREF9334_01936"/>
<dbReference type="InterPro" id="IPR003423">
    <property type="entry name" value="OMP_efflux"/>
</dbReference>
<evidence type="ECO:0000256" key="6">
    <source>
        <dbReference type="ARBA" id="ARBA00023136"/>
    </source>
</evidence>
<gene>
    <name evidence="8" type="ORF">HMPREF9334_01936</name>
</gene>
<keyword evidence="3" id="KW-0813">Transport</keyword>
<comment type="subcellular location">
    <subcellularLocation>
        <location evidence="1">Cell outer membrane</location>
    </subcellularLocation>
</comment>
<dbReference type="eggNOG" id="COG1538">
    <property type="taxonomic scope" value="Bacteria"/>
</dbReference>
<dbReference type="Pfam" id="PF02321">
    <property type="entry name" value="OEP"/>
    <property type="match status" value="2"/>
</dbReference>
<evidence type="ECO:0000256" key="2">
    <source>
        <dbReference type="ARBA" id="ARBA00007613"/>
    </source>
</evidence>
<dbReference type="PATRIC" id="fig|679201.3.peg.1951"/>
<accession>G5GRQ5</accession>
<evidence type="ECO:0000256" key="1">
    <source>
        <dbReference type="ARBA" id="ARBA00004442"/>
    </source>
</evidence>
<proteinExistence type="inferred from homology"/>
<keyword evidence="9" id="KW-1185">Reference proteome</keyword>
<evidence type="ECO:0000256" key="4">
    <source>
        <dbReference type="ARBA" id="ARBA00022452"/>
    </source>
</evidence>
<dbReference type="Proteomes" id="UP000004129">
    <property type="component" value="Unassembled WGS sequence"/>
</dbReference>
<dbReference type="SUPFAM" id="SSF56954">
    <property type="entry name" value="Outer membrane efflux proteins (OEP)"/>
    <property type="match status" value="1"/>
</dbReference>
<protein>
    <recommendedName>
        <fullName evidence="10">Outer membrane efflux protein</fullName>
    </recommendedName>
</protein>
<dbReference type="InterPro" id="IPR051906">
    <property type="entry name" value="TolC-like"/>
</dbReference>
<dbReference type="EMBL" id="ACZM01000019">
    <property type="protein sequence ID" value="EHG18798.1"/>
    <property type="molecule type" value="Genomic_DNA"/>
</dbReference>
<evidence type="ECO:0000256" key="3">
    <source>
        <dbReference type="ARBA" id="ARBA00022448"/>
    </source>
</evidence>
<dbReference type="GO" id="GO:0015288">
    <property type="term" value="F:porin activity"/>
    <property type="evidence" value="ECO:0007669"/>
    <property type="project" value="TreeGrafter"/>
</dbReference>
<keyword evidence="5" id="KW-0812">Transmembrane</keyword>
<dbReference type="PANTHER" id="PTHR30026:SF20">
    <property type="entry name" value="OUTER MEMBRANE PROTEIN TOLC"/>
    <property type="match status" value="1"/>
</dbReference>
<comment type="caution">
    <text evidence="8">The sequence shown here is derived from an EMBL/GenBank/DDBJ whole genome shotgun (WGS) entry which is preliminary data.</text>
</comment>
<evidence type="ECO:0000256" key="7">
    <source>
        <dbReference type="ARBA" id="ARBA00023237"/>
    </source>
</evidence>
<reference evidence="8 9" key="1">
    <citation type="submission" date="2011-08" db="EMBL/GenBank/DDBJ databases">
        <title>The Genome Sequence of Selenomonas infelix ATCC 43532.</title>
        <authorList>
            <consortium name="The Broad Institute Genome Sequencing Platform"/>
            <person name="Earl A."/>
            <person name="Ward D."/>
            <person name="Feldgarden M."/>
            <person name="Gevers D."/>
            <person name="Izard J."/>
            <person name="Blanton J.M."/>
            <person name="Baranova O.V."/>
            <person name="Dewhirst F.E."/>
            <person name="Young S.K."/>
            <person name="Zeng Q."/>
            <person name="Gargeya S."/>
            <person name="Fitzgerald M."/>
            <person name="Haas B."/>
            <person name="Abouelleil A."/>
            <person name="Alvarado L."/>
            <person name="Arachchi H.M."/>
            <person name="Berlin A."/>
            <person name="Brown A."/>
            <person name="Chapman S.B."/>
            <person name="Chen Z."/>
            <person name="Dunbar C."/>
            <person name="Freedman E."/>
            <person name="Gearin G."/>
            <person name="Gellesch M."/>
            <person name="Goldberg J."/>
            <person name="Griggs A."/>
            <person name="Gujja S."/>
            <person name="Heiman D."/>
            <person name="Howarth C."/>
            <person name="Larson L."/>
            <person name="Lui A."/>
            <person name="MacDonald P.J.P."/>
            <person name="Montmayeur A."/>
            <person name="Murphy C."/>
            <person name="Neiman D."/>
            <person name="Pearson M."/>
            <person name="Priest M."/>
            <person name="Roberts A."/>
            <person name="Saif S."/>
            <person name="Shea T."/>
            <person name="Shenoy N."/>
            <person name="Sisk P."/>
            <person name="Stolte C."/>
            <person name="Sykes S."/>
            <person name="Wortman J."/>
            <person name="Nusbaum C."/>
            <person name="Birren B."/>
        </authorList>
    </citation>
    <scope>NUCLEOTIDE SEQUENCE [LARGE SCALE GENOMIC DNA]</scope>
    <source>
        <strain evidence="8 9">ATCC 43532</strain>
    </source>
</reference>
<comment type="similarity">
    <text evidence="2">Belongs to the outer membrane factor (OMF) (TC 1.B.17) family.</text>
</comment>
<dbReference type="AlphaFoldDB" id="G5GRQ5"/>
<dbReference type="GO" id="GO:0015562">
    <property type="term" value="F:efflux transmembrane transporter activity"/>
    <property type="evidence" value="ECO:0007669"/>
    <property type="project" value="InterPro"/>
</dbReference>
<keyword evidence="4" id="KW-1134">Transmembrane beta strand</keyword>
<dbReference type="PANTHER" id="PTHR30026">
    <property type="entry name" value="OUTER MEMBRANE PROTEIN TOLC"/>
    <property type="match status" value="1"/>
</dbReference>
<keyword evidence="6" id="KW-0472">Membrane</keyword>
<evidence type="ECO:0000313" key="8">
    <source>
        <dbReference type="EMBL" id="EHG18798.1"/>
    </source>
</evidence>
<evidence type="ECO:0008006" key="10">
    <source>
        <dbReference type="Google" id="ProtNLM"/>
    </source>
</evidence>